<feature type="compositionally biased region" description="Basic and acidic residues" evidence="1">
    <location>
        <begin position="651"/>
        <end position="667"/>
    </location>
</feature>
<accession>A0A914CER6</accession>
<sequence length="824" mass="93633">MAGRRAFTTSKTHFLRFRSAMPPDLVKVGKLLKDSLEYKPGQLFLHKAFAYRGVILWPFNCRVVNKANPKEAMDKEETIPFYHVLIHRDDFQYVNFDPNMTAYLTVDEKGQRERSLSWIRGMECVMHEDVMPYNSEEPRPIDHDLFDRLFEKVKDSTTGVEFKLKQDLSGQRGLSPHVAYRLSQNGVQLTMLIFYLGSTIIRGEMKHVWRYTIRLFNCTKKTIILRQRDVKLYHLSKLEFVSGRGTEGQCPALTPQVPVYQFTSVLYTGQPKGTHFWGSMKMEAEDGTTFDVGLPSVALEVPNNSNSTTGENEEANMIDKNVQHEPIEEAKETLKAVNGLTLGQTLKEELKKSSKILLQNSQKKSHQQMNAKIVSYPLPSLNSDDTLEKSKEESVKKSPNENKRKRPRRNPVWQYFDVDDGIAKCLCQTNAGKKCEYSTKSVFSTNLKVHLKSHHKAEFAIVLQAEEAMAQAVASQQAKQQSTEKLFDFRRADRFNTHLSAVDQQRLLELHKRLINNGDPHTKQENRDKNGNTLISLLNNNNLNKSDACFDGSANLTLSTLIDPQKSLLKRKRLRRHPVWHFFKDIDDKTVGCVMCDFKTISAFSTNLKMHLKSHHKEQHQHVLKMEGDQRFDDDSLTETNGDLSSSNKKARNDLNGKDHNRSESPRSEQPITLFDPNLLMLSASEQLAAVVGMLCSTNSTDTSNGLENLFNGVETDNHAQLDKMKILNGLLDSSRIEATSSASSDLVEDSKQERISDLILQIHAIPETNGNRPLLAGLKKQVRDIALARLMHSIGDVQLFLSPAFQEFVTSLCPEYALPRVEI</sequence>
<dbReference type="SUPFAM" id="SSF141255">
    <property type="entry name" value="YccV-like"/>
    <property type="match status" value="1"/>
</dbReference>
<dbReference type="Gene3D" id="2.60.40.1470">
    <property type="entry name" value="ApaG domain"/>
    <property type="match status" value="1"/>
</dbReference>
<dbReference type="InterPro" id="IPR036623">
    <property type="entry name" value="Hemimethylated_DNA-bd_sf"/>
</dbReference>
<feature type="compositionally biased region" description="Polar residues" evidence="1">
    <location>
        <begin position="638"/>
        <end position="648"/>
    </location>
</feature>
<feature type="region of interest" description="Disordered" evidence="1">
    <location>
        <begin position="376"/>
        <end position="409"/>
    </location>
</feature>
<dbReference type="PROSITE" id="PS51087">
    <property type="entry name" value="APAG"/>
    <property type="match status" value="1"/>
</dbReference>
<dbReference type="SMART" id="SM00992">
    <property type="entry name" value="YccV-like"/>
    <property type="match status" value="1"/>
</dbReference>
<dbReference type="PANTHER" id="PTHR14289:SF16">
    <property type="entry name" value="POLYMERASE DELTA-INTERACTING PROTEIN 2"/>
    <property type="match status" value="1"/>
</dbReference>
<dbReference type="Pfam" id="PF04379">
    <property type="entry name" value="DUF525"/>
    <property type="match status" value="1"/>
</dbReference>
<name>A0A914CER6_9BILA</name>
<proteinExistence type="predicted"/>
<protein>
    <submittedName>
        <fullName evidence="4">ApaG domain-containing protein</fullName>
    </submittedName>
</protein>
<dbReference type="InterPro" id="IPR036767">
    <property type="entry name" value="ApaG_sf"/>
</dbReference>
<feature type="compositionally biased region" description="Basic and acidic residues" evidence="1">
    <location>
        <begin position="386"/>
        <end position="402"/>
    </location>
</feature>
<reference evidence="4" key="1">
    <citation type="submission" date="2022-11" db="UniProtKB">
        <authorList>
            <consortium name="WormBaseParasite"/>
        </authorList>
    </citation>
    <scope>IDENTIFICATION</scope>
</reference>
<dbReference type="Gene3D" id="2.30.30.390">
    <property type="entry name" value="Hemimethylated DNA-binding domain"/>
    <property type="match status" value="1"/>
</dbReference>
<feature type="domain" description="ApaG" evidence="2">
    <location>
        <begin position="181"/>
        <end position="306"/>
    </location>
</feature>
<dbReference type="InterPro" id="IPR036236">
    <property type="entry name" value="Znf_C2H2_sf"/>
</dbReference>
<feature type="region of interest" description="Disordered" evidence="1">
    <location>
        <begin position="630"/>
        <end position="672"/>
    </location>
</feature>
<evidence type="ECO:0000313" key="4">
    <source>
        <dbReference type="WBParaSite" id="ACRNAN_Path_974.g3747.t1"/>
    </source>
</evidence>
<dbReference type="AlphaFoldDB" id="A0A914CER6"/>
<dbReference type="WBParaSite" id="ACRNAN_Path_974.g3747.t1">
    <property type="protein sequence ID" value="ACRNAN_Path_974.g3747.t1"/>
    <property type="gene ID" value="ACRNAN_Path_974.g3747"/>
</dbReference>
<dbReference type="InterPro" id="IPR011722">
    <property type="entry name" value="Hemimethylated_DNA-bd_dom"/>
</dbReference>
<dbReference type="GO" id="GO:0005634">
    <property type="term" value="C:nucleus"/>
    <property type="evidence" value="ECO:0007669"/>
    <property type="project" value="TreeGrafter"/>
</dbReference>
<evidence type="ECO:0000256" key="1">
    <source>
        <dbReference type="SAM" id="MobiDB-lite"/>
    </source>
</evidence>
<dbReference type="SUPFAM" id="SSF110069">
    <property type="entry name" value="ApaG-like"/>
    <property type="match status" value="1"/>
</dbReference>
<keyword evidence="3" id="KW-1185">Reference proteome</keyword>
<evidence type="ECO:0000259" key="2">
    <source>
        <dbReference type="PROSITE" id="PS51087"/>
    </source>
</evidence>
<dbReference type="GO" id="GO:0003677">
    <property type="term" value="F:DNA binding"/>
    <property type="evidence" value="ECO:0007669"/>
    <property type="project" value="InterPro"/>
</dbReference>
<dbReference type="SUPFAM" id="SSF57667">
    <property type="entry name" value="beta-beta-alpha zinc fingers"/>
    <property type="match status" value="1"/>
</dbReference>
<dbReference type="GO" id="GO:0070987">
    <property type="term" value="P:error-free translesion synthesis"/>
    <property type="evidence" value="ECO:0007669"/>
    <property type="project" value="TreeGrafter"/>
</dbReference>
<dbReference type="GO" id="GO:0042645">
    <property type="term" value="C:mitochondrial nucleoid"/>
    <property type="evidence" value="ECO:0007669"/>
    <property type="project" value="TreeGrafter"/>
</dbReference>
<organism evidence="3 4">
    <name type="scientific">Acrobeloides nanus</name>
    <dbReference type="NCBI Taxonomy" id="290746"/>
    <lineage>
        <taxon>Eukaryota</taxon>
        <taxon>Metazoa</taxon>
        <taxon>Ecdysozoa</taxon>
        <taxon>Nematoda</taxon>
        <taxon>Chromadorea</taxon>
        <taxon>Rhabditida</taxon>
        <taxon>Tylenchina</taxon>
        <taxon>Cephalobomorpha</taxon>
        <taxon>Cephaloboidea</taxon>
        <taxon>Cephalobidae</taxon>
        <taxon>Acrobeloides</taxon>
    </lineage>
</organism>
<dbReference type="Pfam" id="PF08755">
    <property type="entry name" value="YccV-like"/>
    <property type="match status" value="1"/>
</dbReference>
<evidence type="ECO:0000313" key="3">
    <source>
        <dbReference type="Proteomes" id="UP000887540"/>
    </source>
</evidence>
<dbReference type="PANTHER" id="PTHR14289">
    <property type="entry name" value="F-BOX ONLY PROTEIN 3"/>
    <property type="match status" value="1"/>
</dbReference>
<dbReference type="Proteomes" id="UP000887540">
    <property type="component" value="Unplaced"/>
</dbReference>
<dbReference type="InterPro" id="IPR007474">
    <property type="entry name" value="ApaG_domain"/>
</dbReference>